<organism evidence="2 3">
    <name type="scientific">Paenibacillus flagellatus</name>
    <dbReference type="NCBI Taxonomy" id="2211139"/>
    <lineage>
        <taxon>Bacteria</taxon>
        <taxon>Bacillati</taxon>
        <taxon>Bacillota</taxon>
        <taxon>Bacilli</taxon>
        <taxon>Bacillales</taxon>
        <taxon>Paenibacillaceae</taxon>
        <taxon>Paenibacillus</taxon>
    </lineage>
</organism>
<keyword evidence="1" id="KW-0812">Transmembrane</keyword>
<feature type="transmembrane region" description="Helical" evidence="1">
    <location>
        <begin position="129"/>
        <end position="146"/>
    </location>
</feature>
<proteinExistence type="predicted"/>
<feature type="transmembrane region" description="Helical" evidence="1">
    <location>
        <begin position="196"/>
        <end position="215"/>
    </location>
</feature>
<feature type="transmembrane region" description="Helical" evidence="1">
    <location>
        <begin position="36"/>
        <end position="53"/>
    </location>
</feature>
<reference evidence="2 3" key="1">
    <citation type="submission" date="2018-05" db="EMBL/GenBank/DDBJ databases">
        <title>Paenibacillus flagellatus sp. nov., isolated from selenium mineral soil.</title>
        <authorList>
            <person name="Dai X."/>
        </authorList>
    </citation>
    <scope>NUCLEOTIDE SEQUENCE [LARGE SCALE GENOMIC DNA]</scope>
    <source>
        <strain evidence="2 3">DXL2</strain>
    </source>
</reference>
<dbReference type="RefSeq" id="WP_110843475.1">
    <property type="nucleotide sequence ID" value="NZ_QJVJ01000017.1"/>
</dbReference>
<comment type="caution">
    <text evidence="2">The sequence shown here is derived from an EMBL/GenBank/DDBJ whole genome shotgun (WGS) entry which is preliminary data.</text>
</comment>
<feature type="transmembrane region" description="Helical" evidence="1">
    <location>
        <begin position="167"/>
        <end position="190"/>
    </location>
</feature>
<accession>A0A2V5JW16</accession>
<keyword evidence="1" id="KW-0472">Membrane</keyword>
<sequence>MVAIITESVKLLFGTLEFFSIVMLSFSLFRLPIRYSVWKIAVVSVVVTLISLYQRDYVGVGETAVLAMIVAYILLVSFLFNIQLMFAAVICMFGYLAYAVIQPLLAILIIATGWTTFEEMQASLFQGSLLQAVSSLVVLGIVFWMTRRKLGFMFIQKRITFSSSTRAYNLFLLSLLLAGIGAIQLTVISFAENTNILAVLAAVLLISVVGLVVTYKKNKREINEKYDRLKSRQH</sequence>
<dbReference type="AlphaFoldDB" id="A0A2V5JW16"/>
<protein>
    <submittedName>
        <fullName evidence="2">Uncharacterized protein</fullName>
    </submittedName>
</protein>
<evidence type="ECO:0000256" key="1">
    <source>
        <dbReference type="SAM" id="Phobius"/>
    </source>
</evidence>
<keyword evidence="1" id="KW-1133">Transmembrane helix</keyword>
<keyword evidence="3" id="KW-1185">Reference proteome</keyword>
<feature type="transmembrane region" description="Helical" evidence="1">
    <location>
        <begin position="12"/>
        <end position="29"/>
    </location>
</feature>
<feature type="transmembrane region" description="Helical" evidence="1">
    <location>
        <begin position="65"/>
        <end position="88"/>
    </location>
</feature>
<evidence type="ECO:0000313" key="2">
    <source>
        <dbReference type="EMBL" id="PYI50731.1"/>
    </source>
</evidence>
<dbReference type="Proteomes" id="UP000247476">
    <property type="component" value="Unassembled WGS sequence"/>
</dbReference>
<name>A0A2V5JW16_9BACL</name>
<feature type="transmembrane region" description="Helical" evidence="1">
    <location>
        <begin position="95"/>
        <end position="117"/>
    </location>
</feature>
<evidence type="ECO:0000313" key="3">
    <source>
        <dbReference type="Proteomes" id="UP000247476"/>
    </source>
</evidence>
<dbReference type="EMBL" id="QJVJ01000017">
    <property type="protein sequence ID" value="PYI50731.1"/>
    <property type="molecule type" value="Genomic_DNA"/>
</dbReference>
<gene>
    <name evidence="2" type="ORF">DLM86_28630</name>
</gene>